<dbReference type="AlphaFoldDB" id="A0A4Q9KXZ1"/>
<protein>
    <recommendedName>
        <fullName evidence="3">Bacterial surface antigen (D15) domain-containing protein</fullName>
    </recommendedName>
</protein>
<dbReference type="Gene3D" id="2.40.160.50">
    <property type="entry name" value="membrane protein fhac: a member of the omp85/tpsb transporter family"/>
    <property type="match status" value="1"/>
</dbReference>
<dbReference type="EMBL" id="PITJ01001192">
    <property type="protein sequence ID" value="TBT99857.1"/>
    <property type="molecule type" value="Genomic_DNA"/>
</dbReference>
<comment type="caution">
    <text evidence="1">The sequence shown here is derived from an EMBL/GenBank/DDBJ whole genome shotgun (WGS) entry which is preliminary data.</text>
</comment>
<accession>A0A4Q9KXZ1</accession>
<evidence type="ECO:0008006" key="3">
    <source>
        <dbReference type="Google" id="ProtNLM"/>
    </source>
</evidence>
<dbReference type="VEuPathDB" id="MicrosporidiaDB:CWI37_1192p0010"/>
<reference evidence="1 2" key="1">
    <citation type="submission" date="2017-12" db="EMBL/GenBank/DDBJ databases">
        <authorList>
            <person name="Pombert J.-F."/>
            <person name="Haag K.L."/>
            <person name="Ebert D."/>
        </authorList>
    </citation>
    <scope>NUCLEOTIDE SEQUENCE [LARGE SCALE GENOMIC DNA]</scope>
    <source>
        <strain evidence="1">FI-OER-3-3</strain>
    </source>
</reference>
<gene>
    <name evidence="1" type="ORF">CWI37_1192p0010</name>
</gene>
<organism evidence="1 2">
    <name type="scientific">Hamiltosporidium tvaerminnensis</name>
    <dbReference type="NCBI Taxonomy" id="1176355"/>
    <lineage>
        <taxon>Eukaryota</taxon>
        <taxon>Fungi</taxon>
        <taxon>Fungi incertae sedis</taxon>
        <taxon>Microsporidia</taxon>
        <taxon>Dubosqiidae</taxon>
        <taxon>Hamiltosporidium</taxon>
    </lineage>
</organism>
<evidence type="ECO:0000313" key="1">
    <source>
        <dbReference type="EMBL" id="TBT99857.1"/>
    </source>
</evidence>
<dbReference type="Proteomes" id="UP000292362">
    <property type="component" value="Unassembled WGS sequence"/>
</dbReference>
<evidence type="ECO:0000313" key="2">
    <source>
        <dbReference type="Proteomes" id="UP000292362"/>
    </source>
</evidence>
<sequence length="492" mass="56634">MFLDNLCGLLTRNKNKSKNEISINKSQHKKIQNVDNKSKISKTEINKKPIIDIYGFKFNTNTKTFEADKNENIDSKDKVSTGKKFKPKISQENRKDRGDDMCIIKGVQRTNSNFLSRVVGNEVQKEIIIRKLRSLGIFSNVEMQDGRIKVQELKRRINFGGKIVNENVNGTLKIELPNLLGKGENINFEIDSDKMFTLKGKKPIIFMSKVGKRDNFKKGANTLKIEAKKNEEENNENNKIWFTELSIYRKKNWIPGINFIFDGVSIGIQTEKTELILTGEKLNNKFGTLKDLSKGVIKFLKKYNLGKYNLKTNSEIGCFYFEEQIQNFFKNEIFATSKWKFRKYFLKFYSGIGNILGDIHESDKFWLGKNIKGYKDMAISPLENNMKIGGLSYVETGFKMGREIYGVDVFGFFNAGFCSKQRNIMETIKNMTRTYIYLPESTSMGLSWGVGMSTQLNSYKSIEMPRIEATLAFPLVKNSDIERLQIGVDLEF</sequence>
<proteinExistence type="predicted"/>
<name>A0A4Q9KXZ1_9MICR</name>